<dbReference type="Pfam" id="PF01447">
    <property type="entry name" value="Peptidase_M4"/>
    <property type="match status" value="1"/>
</dbReference>
<dbReference type="Gene3D" id="1.10.390.10">
    <property type="entry name" value="Neutral Protease Domain 2"/>
    <property type="match status" value="1"/>
</dbReference>
<organism evidence="10 11">
    <name type="scientific">Plectosphaerella cucumerina</name>
    <dbReference type="NCBI Taxonomy" id="40658"/>
    <lineage>
        <taxon>Eukaryota</taxon>
        <taxon>Fungi</taxon>
        <taxon>Dikarya</taxon>
        <taxon>Ascomycota</taxon>
        <taxon>Pezizomycotina</taxon>
        <taxon>Sordariomycetes</taxon>
        <taxon>Hypocreomycetidae</taxon>
        <taxon>Glomerellales</taxon>
        <taxon>Plectosphaerellaceae</taxon>
        <taxon>Plectosphaerella</taxon>
    </lineage>
</organism>
<dbReference type="EMBL" id="JAGPXD010000002">
    <property type="protein sequence ID" value="KAH7367465.1"/>
    <property type="molecule type" value="Genomic_DNA"/>
</dbReference>
<dbReference type="PANTHER" id="PTHR43579">
    <property type="match status" value="1"/>
</dbReference>
<keyword evidence="5" id="KW-0862">Zinc</keyword>
<keyword evidence="11" id="KW-1185">Reference proteome</keyword>
<evidence type="ECO:0000256" key="5">
    <source>
        <dbReference type="ARBA" id="ARBA00022833"/>
    </source>
</evidence>
<keyword evidence="6" id="KW-0482">Metalloprotease</keyword>
<feature type="region of interest" description="Disordered" evidence="7">
    <location>
        <begin position="56"/>
        <end position="120"/>
    </location>
</feature>
<dbReference type="InterPro" id="IPR013856">
    <property type="entry name" value="Peptidase_M4_domain"/>
</dbReference>
<comment type="similarity">
    <text evidence="1">Belongs to the peptidase M4 family.</text>
</comment>
<evidence type="ECO:0000313" key="11">
    <source>
        <dbReference type="Proteomes" id="UP000813385"/>
    </source>
</evidence>
<name>A0A8K0TLN7_9PEZI</name>
<dbReference type="GO" id="GO:0046872">
    <property type="term" value="F:metal ion binding"/>
    <property type="evidence" value="ECO:0007669"/>
    <property type="project" value="UniProtKB-KW"/>
</dbReference>
<feature type="compositionally biased region" description="Basic and acidic residues" evidence="7">
    <location>
        <begin position="173"/>
        <end position="199"/>
    </location>
</feature>
<dbReference type="GO" id="GO:0004222">
    <property type="term" value="F:metalloendopeptidase activity"/>
    <property type="evidence" value="ECO:0007669"/>
    <property type="project" value="InterPro"/>
</dbReference>
<sequence length="405" mass="43931">MSVECFLIPPYLLRSLATADDLSDHAKELAQQALSHFERVAAAHVELLRLQKAAIHSNLEGPGPGGRKDPGKPKPKPKPESIPAALREVYDMANSESESALPGKLVRKEGDGEMGGESSDEAVNAVFDNVGRVLAMFQDKFDWIGIDDNGNSKDDGPNPKDDDIPDDDVPNDEPPKDEPPKDGIPKDDIPKDDIPKDDGNPEDPGDSLPKDPGDSLPEDPGDNIPKSGGTAIVSSVHFGKEYENAYWDPRRRQFVFGDGGEFLGNFTSAVDVIGHELTHGVTEHVCPLAYMGMSGALNEHISDVFGIMAKQIEEDETAEKADWLIGEACIMPGVKGTALRSMKAPGTAYDDPRFGKDPQPDHFDDYVPMFEDMGGVHIYSGIPNKAFWLVATKLGGYTWEKAGQI</sequence>
<evidence type="ECO:0000259" key="8">
    <source>
        <dbReference type="Pfam" id="PF01447"/>
    </source>
</evidence>
<feature type="domain" description="Peptidase M4" evidence="8">
    <location>
        <begin position="228"/>
        <end position="283"/>
    </location>
</feature>
<evidence type="ECO:0000256" key="3">
    <source>
        <dbReference type="ARBA" id="ARBA00022723"/>
    </source>
</evidence>
<evidence type="ECO:0000259" key="9">
    <source>
        <dbReference type="Pfam" id="PF02868"/>
    </source>
</evidence>
<keyword evidence="4" id="KW-0378">Hydrolase</keyword>
<dbReference type="PRINTS" id="PR00730">
    <property type="entry name" value="THERMOLYSIN"/>
</dbReference>
<keyword evidence="2" id="KW-0645">Protease</keyword>
<dbReference type="InterPro" id="IPR052759">
    <property type="entry name" value="Metalloprotease_M4"/>
</dbReference>
<feature type="compositionally biased region" description="Basic and acidic residues" evidence="7">
    <location>
        <begin position="150"/>
        <end position="162"/>
    </location>
</feature>
<dbReference type="AlphaFoldDB" id="A0A8K0TLN7"/>
<proteinExistence type="inferred from homology"/>
<evidence type="ECO:0000256" key="7">
    <source>
        <dbReference type="SAM" id="MobiDB-lite"/>
    </source>
</evidence>
<dbReference type="InterPro" id="IPR023612">
    <property type="entry name" value="Peptidase_M4"/>
</dbReference>
<protein>
    <submittedName>
        <fullName evidence="10">Uncharacterized protein</fullName>
    </submittedName>
</protein>
<dbReference type="InterPro" id="IPR001570">
    <property type="entry name" value="Peptidase_M4_C_domain"/>
</dbReference>
<evidence type="ECO:0000313" key="10">
    <source>
        <dbReference type="EMBL" id="KAH7367465.1"/>
    </source>
</evidence>
<dbReference type="OrthoDB" id="5332336at2759"/>
<keyword evidence="3" id="KW-0479">Metal-binding</keyword>
<dbReference type="GO" id="GO:0006508">
    <property type="term" value="P:proteolysis"/>
    <property type="evidence" value="ECO:0007669"/>
    <property type="project" value="UniProtKB-KW"/>
</dbReference>
<accession>A0A8K0TLN7</accession>
<comment type="caution">
    <text evidence="10">The sequence shown here is derived from an EMBL/GenBank/DDBJ whole genome shotgun (WGS) entry which is preliminary data.</text>
</comment>
<dbReference type="Proteomes" id="UP000813385">
    <property type="component" value="Unassembled WGS sequence"/>
</dbReference>
<dbReference type="CDD" id="cd09597">
    <property type="entry name" value="M4_TLP"/>
    <property type="match status" value="1"/>
</dbReference>
<reference evidence="10" key="1">
    <citation type="journal article" date="2021" name="Nat. Commun.">
        <title>Genetic determinants of endophytism in the Arabidopsis root mycobiome.</title>
        <authorList>
            <person name="Mesny F."/>
            <person name="Miyauchi S."/>
            <person name="Thiergart T."/>
            <person name="Pickel B."/>
            <person name="Atanasova L."/>
            <person name="Karlsson M."/>
            <person name="Huettel B."/>
            <person name="Barry K.W."/>
            <person name="Haridas S."/>
            <person name="Chen C."/>
            <person name="Bauer D."/>
            <person name="Andreopoulos W."/>
            <person name="Pangilinan J."/>
            <person name="LaButti K."/>
            <person name="Riley R."/>
            <person name="Lipzen A."/>
            <person name="Clum A."/>
            <person name="Drula E."/>
            <person name="Henrissat B."/>
            <person name="Kohler A."/>
            <person name="Grigoriev I.V."/>
            <person name="Martin F.M."/>
            <person name="Hacquard S."/>
        </authorList>
    </citation>
    <scope>NUCLEOTIDE SEQUENCE</scope>
    <source>
        <strain evidence="10">MPI-CAGE-AT-0016</strain>
    </source>
</reference>
<dbReference type="Pfam" id="PF02868">
    <property type="entry name" value="Peptidase_M4_C"/>
    <property type="match status" value="1"/>
</dbReference>
<feature type="domain" description="Peptidase M4 C-terminal" evidence="9">
    <location>
        <begin position="288"/>
        <end position="405"/>
    </location>
</feature>
<dbReference type="Gene3D" id="3.10.170.10">
    <property type="match status" value="2"/>
</dbReference>
<dbReference type="PANTHER" id="PTHR43579:SF1">
    <property type="entry name" value="NEUTRAL METALLOPROTEINASE"/>
    <property type="match status" value="1"/>
</dbReference>
<evidence type="ECO:0000256" key="2">
    <source>
        <dbReference type="ARBA" id="ARBA00022670"/>
    </source>
</evidence>
<feature type="region of interest" description="Disordered" evidence="7">
    <location>
        <begin position="144"/>
        <end position="230"/>
    </location>
</feature>
<evidence type="ECO:0000256" key="4">
    <source>
        <dbReference type="ARBA" id="ARBA00022801"/>
    </source>
</evidence>
<evidence type="ECO:0000256" key="1">
    <source>
        <dbReference type="ARBA" id="ARBA00009388"/>
    </source>
</evidence>
<gene>
    <name evidence="10" type="ORF">B0T11DRAFT_53886</name>
</gene>
<evidence type="ECO:0000256" key="6">
    <source>
        <dbReference type="ARBA" id="ARBA00023049"/>
    </source>
</evidence>
<dbReference type="InterPro" id="IPR027268">
    <property type="entry name" value="Peptidase_M4/M1_CTD_sf"/>
</dbReference>
<dbReference type="SUPFAM" id="SSF55486">
    <property type="entry name" value="Metalloproteases ('zincins'), catalytic domain"/>
    <property type="match status" value="1"/>
</dbReference>